<dbReference type="GeneID" id="301331083"/>
<dbReference type="EMBL" id="CP114203">
    <property type="protein sequence ID" value="WAU03727.1"/>
    <property type="molecule type" value="Genomic_DNA"/>
</dbReference>
<dbReference type="CDD" id="cd00161">
    <property type="entry name" value="beta-trefoil_Ricin-like"/>
    <property type="match status" value="1"/>
</dbReference>
<dbReference type="RefSeq" id="WP_277410940.1">
    <property type="nucleotide sequence ID" value="NZ_CP114203.1"/>
</dbReference>
<accession>A0ABY7J0L4</accession>
<organism evidence="1 2">
    <name type="scientific">Streptomyces nigrescens</name>
    <dbReference type="NCBI Taxonomy" id="1920"/>
    <lineage>
        <taxon>Bacteria</taxon>
        <taxon>Bacillati</taxon>
        <taxon>Actinomycetota</taxon>
        <taxon>Actinomycetes</taxon>
        <taxon>Kitasatosporales</taxon>
        <taxon>Streptomycetaceae</taxon>
        <taxon>Streptomyces</taxon>
    </lineage>
</organism>
<evidence type="ECO:0008006" key="3">
    <source>
        <dbReference type="Google" id="ProtNLM"/>
    </source>
</evidence>
<keyword evidence="2" id="KW-1185">Reference proteome</keyword>
<evidence type="ECO:0000313" key="2">
    <source>
        <dbReference type="Proteomes" id="UP001210169"/>
    </source>
</evidence>
<gene>
    <name evidence="1" type="ORF">STRNI_001893</name>
</gene>
<sequence>MNFTFTSPSDQGRITIYKVGSTPGKDQVIADATLGRFDGSIQPVATWTGGRYYATLSVATSPPSGFTELARTSFTVGNFDQRAPTIMQAGLPADNPLEKAQAALDRESVPGNEVALDDAFRMGSGYFRIRSKATNNCLALPADNTPSGPTTWTPCNESSQVFYLTPGLHPGGYFVRPLRGPNGCLKAVRSQEPEVGSWAPQFGSCSDGQDEHDALTTSGKANEASADLTWNFFPVQGGRAVENAQVDSIPLSDMAQSGNSVHMCNWGAFVAYFVFDYTTTDKTGVDTDGHYQSGTVTAGQCIEVNPPNGYLAGTVTPVLQMEGAGKWAAMGATTIAGWNADLTVHTNGNLCNSYAWTTARSSNAAVAMDAYPGTDCWNDTTNGVKNTFTWKDAYHYVVSMLPIVFPGDKSIGSSPESLFSGLGKNFGAKVPTATNNLYKNIYSIGWHAT</sequence>
<name>A0ABY7J0L4_STRNI</name>
<protein>
    <recommendedName>
        <fullName evidence="3">Ricin B lectin domain-containing protein</fullName>
    </recommendedName>
</protein>
<dbReference type="Proteomes" id="UP001210169">
    <property type="component" value="Chromosome"/>
</dbReference>
<dbReference type="InterPro" id="IPR035992">
    <property type="entry name" value="Ricin_B-like_lectins"/>
</dbReference>
<reference evidence="1 2" key="1">
    <citation type="submission" date="2022-12" db="EMBL/GenBank/DDBJ databases">
        <authorList>
            <person name="Ruckert C."/>
            <person name="Busche T."/>
            <person name="Kalinowski J."/>
            <person name="Wittmann C."/>
        </authorList>
    </citation>
    <scope>NUCLEOTIDE SEQUENCE [LARGE SCALE GENOMIC DNA]</scope>
    <source>
        <strain evidence="1 2">DSM 40276</strain>
    </source>
</reference>
<dbReference type="SUPFAM" id="SSF50370">
    <property type="entry name" value="Ricin B-like lectins"/>
    <property type="match status" value="1"/>
</dbReference>
<evidence type="ECO:0000313" key="1">
    <source>
        <dbReference type="EMBL" id="WAU03727.1"/>
    </source>
</evidence>
<proteinExistence type="predicted"/>